<keyword evidence="7" id="KW-1185">Reference proteome</keyword>
<evidence type="ECO:0000313" key="6">
    <source>
        <dbReference type="EMBL" id="BCJ33393.1"/>
    </source>
</evidence>
<gene>
    <name evidence="6" type="ORF">Athai_08960</name>
</gene>
<organism evidence="6 7">
    <name type="scientific">Actinocatenispora thailandica</name>
    <dbReference type="NCBI Taxonomy" id="227318"/>
    <lineage>
        <taxon>Bacteria</taxon>
        <taxon>Bacillati</taxon>
        <taxon>Actinomycetota</taxon>
        <taxon>Actinomycetes</taxon>
        <taxon>Micromonosporales</taxon>
        <taxon>Micromonosporaceae</taxon>
        <taxon>Actinocatenispora</taxon>
    </lineage>
</organism>
<dbReference type="Gene3D" id="3.40.50.12240">
    <property type="match status" value="1"/>
</dbReference>
<accession>A0A7R7HV60</accession>
<dbReference type="EMBL" id="AP023355">
    <property type="protein sequence ID" value="BCJ33393.1"/>
    <property type="molecule type" value="Genomic_DNA"/>
</dbReference>
<dbReference type="Proteomes" id="UP000611640">
    <property type="component" value="Chromosome"/>
</dbReference>
<dbReference type="SUPFAM" id="SSF52540">
    <property type="entry name" value="P-loop containing nucleoside triphosphate hydrolases"/>
    <property type="match status" value="1"/>
</dbReference>
<dbReference type="GO" id="GO:0006811">
    <property type="term" value="P:monoatomic ion transport"/>
    <property type="evidence" value="ECO:0007669"/>
    <property type="project" value="UniProtKB-KW"/>
</dbReference>
<evidence type="ECO:0000259" key="5">
    <source>
        <dbReference type="Pfam" id="PF22919"/>
    </source>
</evidence>
<evidence type="ECO:0000256" key="1">
    <source>
        <dbReference type="ARBA" id="ARBA00008936"/>
    </source>
</evidence>
<evidence type="ECO:0000259" key="4">
    <source>
        <dbReference type="Pfam" id="PF00006"/>
    </source>
</evidence>
<comment type="similarity">
    <text evidence="1">Belongs to the ATPase alpha/beta chains family.</text>
</comment>
<evidence type="ECO:0000256" key="2">
    <source>
        <dbReference type="ARBA" id="ARBA00022448"/>
    </source>
</evidence>
<dbReference type="InterPro" id="IPR027417">
    <property type="entry name" value="P-loop_NTPase"/>
</dbReference>
<protein>
    <submittedName>
        <fullName evidence="6">Uncharacterized protein</fullName>
    </submittedName>
</protein>
<dbReference type="PANTHER" id="PTHR43389:SF4">
    <property type="entry name" value="V-TYPE PROTON ATPASE SUBUNIT B"/>
    <property type="match status" value="1"/>
</dbReference>
<evidence type="ECO:0000256" key="3">
    <source>
        <dbReference type="ARBA" id="ARBA00023065"/>
    </source>
</evidence>
<proteinExistence type="inferred from homology"/>
<dbReference type="GO" id="GO:0005524">
    <property type="term" value="F:ATP binding"/>
    <property type="evidence" value="ECO:0007669"/>
    <property type="project" value="InterPro"/>
</dbReference>
<dbReference type="KEGG" id="atl:Athai_08960"/>
<dbReference type="Pfam" id="PF00006">
    <property type="entry name" value="ATP-synt_ab"/>
    <property type="match status" value="1"/>
</dbReference>
<sequence>MLVVLCDMTSYAEALREVSAARGEIPARRAYPGYLYSDLASLYERCGRLRGRPGSVTLLPVLTMPAGDITHPVPDLTGYITEGQIVLSAETPGYPPIDPLSSLSRLMRHGVGPGRTRADHLDLAGQLLAALARVRQVRELAEIVGESALGEADHRYLDFATAFRTGLAGQGSTDDRALDDTLDRAWQVLGRLPRAELTLLPDSALDAHGIG</sequence>
<dbReference type="AlphaFoldDB" id="A0A7R7HV60"/>
<keyword evidence="3" id="KW-0406">Ion transport</keyword>
<keyword evidence="2" id="KW-0813">Transport</keyword>
<reference evidence="6 7" key="1">
    <citation type="submission" date="2020-08" db="EMBL/GenBank/DDBJ databases">
        <title>Whole genome shotgun sequence of Actinocatenispora thailandica NBRC 105041.</title>
        <authorList>
            <person name="Komaki H."/>
            <person name="Tamura T."/>
        </authorList>
    </citation>
    <scope>NUCLEOTIDE SEQUENCE [LARGE SCALE GENOMIC DNA]</scope>
    <source>
        <strain evidence="6 7">NBRC 105041</strain>
    </source>
</reference>
<dbReference type="Pfam" id="PF22919">
    <property type="entry name" value="ATP-synt_VA_C"/>
    <property type="match status" value="1"/>
</dbReference>
<dbReference type="InterPro" id="IPR000194">
    <property type="entry name" value="ATPase_F1/V1/A1_a/bsu_nucl-bd"/>
</dbReference>
<feature type="domain" description="ATP synthase A/B type C-terminal" evidence="5">
    <location>
        <begin position="110"/>
        <end position="206"/>
    </location>
</feature>
<dbReference type="InterPro" id="IPR022879">
    <property type="entry name" value="V-ATPase_su_B/beta"/>
</dbReference>
<name>A0A7R7HV60_9ACTN</name>
<dbReference type="InterPro" id="IPR055190">
    <property type="entry name" value="ATP-synt_VA_C"/>
</dbReference>
<dbReference type="PANTHER" id="PTHR43389">
    <property type="entry name" value="V-TYPE PROTON ATPASE SUBUNIT B"/>
    <property type="match status" value="1"/>
</dbReference>
<evidence type="ECO:0000313" key="7">
    <source>
        <dbReference type="Proteomes" id="UP000611640"/>
    </source>
</evidence>
<feature type="domain" description="ATPase F1/V1/A1 complex alpha/beta subunit nucleotide-binding" evidence="4">
    <location>
        <begin position="2"/>
        <end position="104"/>
    </location>
</feature>